<dbReference type="GO" id="GO:0070124">
    <property type="term" value="P:mitochondrial translational initiation"/>
    <property type="evidence" value="ECO:0007669"/>
    <property type="project" value="TreeGrafter"/>
</dbReference>
<evidence type="ECO:0000313" key="2">
    <source>
        <dbReference type="EMBL" id="KAK3678405.1"/>
    </source>
</evidence>
<dbReference type="InterPro" id="IPR016712">
    <property type="entry name" value="Rbsml_bS1m-like"/>
</dbReference>
<dbReference type="Proteomes" id="UP001274830">
    <property type="component" value="Unassembled WGS sequence"/>
</dbReference>
<feature type="region of interest" description="Disordered" evidence="1">
    <location>
        <begin position="521"/>
        <end position="543"/>
    </location>
</feature>
<name>A0AAE0WUH0_9PEZI</name>
<comment type="caution">
    <text evidence="2">The sequence shown here is derived from an EMBL/GenBank/DDBJ whole genome shotgun (WGS) entry which is preliminary data.</text>
</comment>
<evidence type="ECO:0000256" key="1">
    <source>
        <dbReference type="SAM" id="MobiDB-lite"/>
    </source>
</evidence>
<dbReference type="Pfam" id="PF11709">
    <property type="entry name" value="Mit_ribos_Mrp51"/>
    <property type="match status" value="1"/>
</dbReference>
<gene>
    <name evidence="2" type="ORF">LTR78_001702</name>
</gene>
<dbReference type="GO" id="GO:0005763">
    <property type="term" value="C:mitochondrial small ribosomal subunit"/>
    <property type="evidence" value="ECO:0007669"/>
    <property type="project" value="TreeGrafter"/>
</dbReference>
<dbReference type="GO" id="GO:0003735">
    <property type="term" value="F:structural constituent of ribosome"/>
    <property type="evidence" value="ECO:0007669"/>
    <property type="project" value="TreeGrafter"/>
</dbReference>
<reference evidence="2" key="1">
    <citation type="submission" date="2023-07" db="EMBL/GenBank/DDBJ databases">
        <title>Black Yeasts Isolated from many extreme environments.</title>
        <authorList>
            <person name="Coleine C."/>
            <person name="Stajich J.E."/>
            <person name="Selbmann L."/>
        </authorList>
    </citation>
    <scope>NUCLEOTIDE SEQUENCE</scope>
    <source>
        <strain evidence="2">CCFEE 5485</strain>
    </source>
</reference>
<sequence length="629" mass="68531">MNHDGDDREDESDGNTNRVLLQRTSGLAGKSPVCIGQGCSPYAPYIQAIDSTCLSPADTVSTVTMSKAATSPTARLLQNSRLFSLPRPLPQPALESISSTGLYRASDTATSPYPTYQAIATPPSSHFRGDWGLKRALPKKATASSTPHIRVRAQDNTEHITDFTSAADHTQTSAKWQELGVPILIRQGRGDRERERIPISVFEEDLDRTDGAAKRTWKWNGPWLAGMQAGEFDLFVKNLGTRRGVDGKKDAKGKSRVHDFKEYVKEQIVEQELAQARRKALDQGESFSLEHITELRASIRPDDEQLSVALLQLRADHAKDSLSSQLTSYLTDFLDLPPVTSGKASPGPGAFGMTPKMQKLVGGLNSENDLIDSSPPTTHPSAGLSYLRTAAIMSNHPLHGPQSHRAPVRARVLRTRISATGSEQHAKLGVAGVVAVDSVSSTFNPNKKQLATTLSDERLGEPNRMANQLDTELEGGNKMWVHPDTAYVDEKGRIRLEVRRGTLEAVSVRQNDVEFIHEQRKQDFGGPGSFGRGSMPSAAARFPPGTANNANYGVSLPDRQTPRAAPQSAMWRQGSPAARRTPDYASSGLGARRSDIKGFDEELGMEGKGELDDESAMSKIRELANGQQR</sequence>
<protein>
    <submittedName>
        <fullName evidence="2">Uncharacterized protein</fullName>
    </submittedName>
</protein>
<keyword evidence="3" id="KW-1185">Reference proteome</keyword>
<accession>A0AAE0WUH0</accession>
<proteinExistence type="predicted"/>
<organism evidence="2 3">
    <name type="scientific">Recurvomyces mirabilis</name>
    <dbReference type="NCBI Taxonomy" id="574656"/>
    <lineage>
        <taxon>Eukaryota</taxon>
        <taxon>Fungi</taxon>
        <taxon>Dikarya</taxon>
        <taxon>Ascomycota</taxon>
        <taxon>Pezizomycotina</taxon>
        <taxon>Dothideomycetes</taxon>
        <taxon>Dothideomycetidae</taxon>
        <taxon>Mycosphaerellales</taxon>
        <taxon>Teratosphaeriaceae</taxon>
        <taxon>Recurvomyces</taxon>
    </lineage>
</organism>
<feature type="region of interest" description="Disordered" evidence="1">
    <location>
        <begin position="557"/>
        <end position="617"/>
    </location>
</feature>
<dbReference type="EMBL" id="JAUTXT010000004">
    <property type="protein sequence ID" value="KAK3678405.1"/>
    <property type="molecule type" value="Genomic_DNA"/>
</dbReference>
<feature type="compositionally biased region" description="Basic and acidic residues" evidence="1">
    <location>
        <begin position="592"/>
        <end position="610"/>
    </location>
</feature>
<dbReference type="PANTHER" id="PTHR28058">
    <property type="entry name" value="37S RIBOSOMAL PROTEIN MRP51, MITOCHONDRIAL"/>
    <property type="match status" value="1"/>
</dbReference>
<dbReference type="PANTHER" id="PTHR28058:SF1">
    <property type="entry name" value="SMALL RIBOSOMAL SUBUNIT PROTEIN BS1M"/>
    <property type="match status" value="1"/>
</dbReference>
<dbReference type="AlphaFoldDB" id="A0AAE0WUH0"/>
<evidence type="ECO:0000313" key="3">
    <source>
        <dbReference type="Proteomes" id="UP001274830"/>
    </source>
</evidence>